<evidence type="ECO:0000256" key="4">
    <source>
        <dbReference type="SAM" id="SignalP"/>
    </source>
</evidence>
<feature type="signal peptide" evidence="4">
    <location>
        <begin position="1"/>
        <end position="21"/>
    </location>
</feature>
<dbReference type="STRING" id="1494590.ATN84_16635"/>
<sequence length="643" mass="70375">MKRTVSLYSSLALKCSGLALATALGLASAKADDNTWSTFNGDLKAQKYSPADQITPQNVGTLKKAWEVHTGDVSDGSGDVPMSVWSATPLFVNDTVYVGTPFYNIVAIEPDTGKVKWTYKSQAVLKALTQPDMKNRGVAYWEAENPVEGQACQKRVYIGTMDAKLHAVDADTGRPCADFGQNGILDINVWNKVNNIWPLSLLQPPTVYKDKLIVGWAGRDWTDTADPPGSVFAIDARTGELEWTFDAIPKEMWSKTGTSNVWASMSIDPDRNILYLPVSSPSPNFYGGNRLDPIPLATSVTAVDTETGNVIWSRQLVHHDIWDFDTNSPPTLIDIEKDGQKIPALVQTSKQGFLYVLNRYTGEPVYPIEERPVPASDVEGEVAAKTQPFVARPQPVVNEKWPGVFWLADALSFGYCSRKAKELRYDGPFTPPSLKGTLTYPGTIGGVEWGGGAVDPESQTFVVNHTQVVQIYQLIPRDQYNQVTNNGAHETGGYAPMRGSPYGFRLSNFLNPLGMPCWNPPYGEMSAYDLKTGDLLWRKPLGAVQQWGFYMPDSWGSVTIGAPVITKGGLIFIGASMDSKVRAYDVKTGNEVWKALVDAPAVAMPAVYTYKGKQYVVFVAGGNSILTPRVSDQVIAFTLPDGK</sequence>
<dbReference type="Gene3D" id="2.140.10.10">
    <property type="entry name" value="Quinoprotein alcohol dehydrogenase-like superfamily"/>
    <property type="match status" value="2"/>
</dbReference>
<dbReference type="GO" id="GO:0048038">
    <property type="term" value="F:quinone binding"/>
    <property type="evidence" value="ECO:0007669"/>
    <property type="project" value="InterPro"/>
</dbReference>
<dbReference type="CDD" id="cd10280">
    <property type="entry name" value="PQQ_mGDH"/>
    <property type="match status" value="1"/>
</dbReference>
<feature type="chain" id="PRO_5007465211" evidence="4">
    <location>
        <begin position="22"/>
        <end position="643"/>
    </location>
</feature>
<dbReference type="AlphaFoldDB" id="A0A135HQY0"/>
<evidence type="ECO:0000313" key="7">
    <source>
        <dbReference type="Proteomes" id="UP000070107"/>
    </source>
</evidence>
<feature type="domain" description="Pyrrolo-quinoline quinone repeat" evidence="5">
    <location>
        <begin position="36"/>
        <end position="616"/>
    </location>
</feature>
<comment type="similarity">
    <text evidence="2">Belongs to the bacterial PQQ dehydrogenase family.</text>
</comment>
<evidence type="ECO:0000256" key="3">
    <source>
        <dbReference type="ARBA" id="ARBA00023002"/>
    </source>
</evidence>
<dbReference type="InterPro" id="IPR002372">
    <property type="entry name" value="PQQ_rpt_dom"/>
</dbReference>
<dbReference type="SUPFAM" id="SSF50998">
    <property type="entry name" value="Quinoprotein alcohol dehydrogenase-like"/>
    <property type="match status" value="1"/>
</dbReference>
<gene>
    <name evidence="6" type="ORF">ATN84_16635</name>
</gene>
<dbReference type="InterPro" id="IPR011047">
    <property type="entry name" value="Quinoprotein_ADH-like_sf"/>
</dbReference>
<evidence type="ECO:0000259" key="5">
    <source>
        <dbReference type="Pfam" id="PF01011"/>
    </source>
</evidence>
<dbReference type="PANTHER" id="PTHR32303:SF4">
    <property type="entry name" value="QUINOPROTEIN GLUCOSE DEHYDROGENASE"/>
    <property type="match status" value="1"/>
</dbReference>
<accession>A0A135HQY0</accession>
<dbReference type="Proteomes" id="UP000070107">
    <property type="component" value="Unassembled WGS sequence"/>
</dbReference>
<dbReference type="EMBL" id="LNTU01000037">
    <property type="protein sequence ID" value="KXF75617.1"/>
    <property type="molecule type" value="Genomic_DNA"/>
</dbReference>
<keyword evidence="3" id="KW-0560">Oxidoreductase</keyword>
<keyword evidence="7" id="KW-1185">Reference proteome</keyword>
<protein>
    <submittedName>
        <fullName evidence="6">Glucose dehydrogenase</fullName>
    </submittedName>
</protein>
<comment type="cofactor">
    <cofactor evidence="1">
        <name>pyrroloquinoline quinone</name>
        <dbReference type="ChEBI" id="CHEBI:58442"/>
    </cofactor>
</comment>
<reference evidence="6 7" key="1">
    <citation type="submission" date="2015-11" db="EMBL/GenBank/DDBJ databases">
        <title>Draft genome sequence of Paramesorhizobium deserti A-3-E, a strain highly resistant to diverse beta-lactam antibiotics.</title>
        <authorList>
            <person name="Lv R."/>
            <person name="Yang X."/>
            <person name="Fang N."/>
            <person name="Guo J."/>
            <person name="Luo X."/>
            <person name="Peng F."/>
            <person name="Yang R."/>
            <person name="Cui Y."/>
            <person name="Fang C."/>
            <person name="Song Y."/>
        </authorList>
    </citation>
    <scope>NUCLEOTIDE SEQUENCE [LARGE SCALE GENOMIC DNA]</scope>
    <source>
        <strain evidence="6 7">A-3-E</strain>
    </source>
</reference>
<dbReference type="InterPro" id="IPR018391">
    <property type="entry name" value="PQQ_b-propeller_rpt"/>
</dbReference>
<dbReference type="GO" id="GO:0016020">
    <property type="term" value="C:membrane"/>
    <property type="evidence" value="ECO:0007669"/>
    <property type="project" value="InterPro"/>
</dbReference>
<dbReference type="GO" id="GO:0016614">
    <property type="term" value="F:oxidoreductase activity, acting on CH-OH group of donors"/>
    <property type="evidence" value="ECO:0007669"/>
    <property type="project" value="InterPro"/>
</dbReference>
<dbReference type="RefSeq" id="WP_068883694.1">
    <property type="nucleotide sequence ID" value="NZ_LNTU01000037.1"/>
</dbReference>
<evidence type="ECO:0000313" key="6">
    <source>
        <dbReference type="EMBL" id="KXF75617.1"/>
    </source>
</evidence>
<comment type="caution">
    <text evidence="6">The sequence shown here is derived from an EMBL/GenBank/DDBJ whole genome shotgun (WGS) entry which is preliminary data.</text>
</comment>
<evidence type="ECO:0000256" key="2">
    <source>
        <dbReference type="ARBA" id="ARBA00008156"/>
    </source>
</evidence>
<dbReference type="InterPro" id="IPR017511">
    <property type="entry name" value="PQQ_mDH"/>
</dbReference>
<organism evidence="6 7">
    <name type="scientific">Paramesorhizobium deserti</name>
    <dbReference type="NCBI Taxonomy" id="1494590"/>
    <lineage>
        <taxon>Bacteria</taxon>
        <taxon>Pseudomonadati</taxon>
        <taxon>Pseudomonadota</taxon>
        <taxon>Alphaproteobacteria</taxon>
        <taxon>Hyphomicrobiales</taxon>
        <taxon>Phyllobacteriaceae</taxon>
        <taxon>Paramesorhizobium</taxon>
    </lineage>
</organism>
<proteinExistence type="inferred from homology"/>
<dbReference type="Pfam" id="PF01011">
    <property type="entry name" value="PQQ"/>
    <property type="match status" value="1"/>
</dbReference>
<evidence type="ECO:0000256" key="1">
    <source>
        <dbReference type="ARBA" id="ARBA00001931"/>
    </source>
</evidence>
<keyword evidence="4" id="KW-0732">Signal</keyword>
<name>A0A135HQY0_9HYPH</name>
<dbReference type="SMART" id="SM00564">
    <property type="entry name" value="PQQ"/>
    <property type="match status" value="6"/>
</dbReference>
<dbReference type="PANTHER" id="PTHR32303">
    <property type="entry name" value="QUINOPROTEIN ALCOHOL DEHYDROGENASE (CYTOCHROME C)"/>
    <property type="match status" value="1"/>
</dbReference>